<dbReference type="PANTHER" id="PTHR39087">
    <property type="entry name" value="UPF0104 MEMBRANE PROTEIN MJ1595"/>
    <property type="match status" value="1"/>
</dbReference>
<evidence type="ECO:0000256" key="1">
    <source>
        <dbReference type="ARBA" id="ARBA00004651"/>
    </source>
</evidence>
<keyword evidence="5 7" id="KW-0472">Membrane</keyword>
<dbReference type="PANTHER" id="PTHR39087:SF2">
    <property type="entry name" value="UPF0104 MEMBRANE PROTEIN MJ1595"/>
    <property type="match status" value="1"/>
</dbReference>
<feature type="compositionally biased region" description="Low complexity" evidence="6">
    <location>
        <begin position="356"/>
        <end position="379"/>
    </location>
</feature>
<dbReference type="OrthoDB" id="3570324at2"/>
<accession>A0A558B5Y5</accession>
<feature type="compositionally biased region" description="Basic and acidic residues" evidence="6">
    <location>
        <begin position="407"/>
        <end position="423"/>
    </location>
</feature>
<evidence type="ECO:0000313" key="9">
    <source>
        <dbReference type="Proteomes" id="UP000320011"/>
    </source>
</evidence>
<feature type="transmembrane region" description="Helical" evidence="7">
    <location>
        <begin position="325"/>
        <end position="343"/>
    </location>
</feature>
<dbReference type="GO" id="GO:0005886">
    <property type="term" value="C:plasma membrane"/>
    <property type="evidence" value="ECO:0007669"/>
    <property type="project" value="UniProtKB-SubCell"/>
</dbReference>
<name>A0A558B5Y5_9PSEU</name>
<dbReference type="EMBL" id="VJWX01000380">
    <property type="protein sequence ID" value="TVT31928.1"/>
    <property type="molecule type" value="Genomic_DNA"/>
</dbReference>
<evidence type="ECO:0000256" key="4">
    <source>
        <dbReference type="ARBA" id="ARBA00022989"/>
    </source>
</evidence>
<dbReference type="InterPro" id="IPR022791">
    <property type="entry name" value="L-PG_synthase/AglD"/>
</dbReference>
<evidence type="ECO:0000256" key="6">
    <source>
        <dbReference type="SAM" id="MobiDB-lite"/>
    </source>
</evidence>
<gene>
    <name evidence="8" type="ORF">FNH05_28000</name>
</gene>
<dbReference type="Proteomes" id="UP000320011">
    <property type="component" value="Unassembled WGS sequence"/>
</dbReference>
<keyword evidence="4 7" id="KW-1133">Transmembrane helix</keyword>
<feature type="transmembrane region" description="Helical" evidence="7">
    <location>
        <begin position="58"/>
        <end position="76"/>
    </location>
</feature>
<evidence type="ECO:0000256" key="5">
    <source>
        <dbReference type="ARBA" id="ARBA00023136"/>
    </source>
</evidence>
<comment type="caution">
    <text evidence="8">The sequence shown here is derived from an EMBL/GenBank/DDBJ whole genome shotgun (WGS) entry which is preliminary data.</text>
</comment>
<dbReference type="Pfam" id="PF03706">
    <property type="entry name" value="LPG_synthase_TM"/>
    <property type="match status" value="1"/>
</dbReference>
<protein>
    <submittedName>
        <fullName evidence="8">Flippase-like domain-containing protein</fullName>
    </submittedName>
</protein>
<evidence type="ECO:0000256" key="2">
    <source>
        <dbReference type="ARBA" id="ARBA00022475"/>
    </source>
</evidence>
<proteinExistence type="predicted"/>
<evidence type="ECO:0000313" key="8">
    <source>
        <dbReference type="EMBL" id="TVT31928.1"/>
    </source>
</evidence>
<feature type="transmembrane region" description="Helical" evidence="7">
    <location>
        <begin position="20"/>
        <end position="38"/>
    </location>
</feature>
<feature type="transmembrane region" description="Helical" evidence="7">
    <location>
        <begin position="167"/>
        <end position="185"/>
    </location>
</feature>
<feature type="transmembrane region" description="Helical" evidence="7">
    <location>
        <begin position="137"/>
        <end position="161"/>
    </location>
</feature>
<comment type="subcellular location">
    <subcellularLocation>
        <location evidence="1">Cell membrane</location>
        <topology evidence="1">Multi-pass membrane protein</topology>
    </subcellularLocation>
</comment>
<organism evidence="8 9">
    <name type="scientific">Amycolatopsis rhizosphaerae</name>
    <dbReference type="NCBI Taxonomy" id="2053003"/>
    <lineage>
        <taxon>Bacteria</taxon>
        <taxon>Bacillati</taxon>
        <taxon>Actinomycetota</taxon>
        <taxon>Actinomycetes</taxon>
        <taxon>Pseudonocardiales</taxon>
        <taxon>Pseudonocardiaceae</taxon>
        <taxon>Amycolatopsis</taxon>
    </lineage>
</organism>
<dbReference type="AlphaFoldDB" id="A0A558B5Y5"/>
<reference evidence="8 9" key="1">
    <citation type="submission" date="2019-07" db="EMBL/GenBank/DDBJ databases">
        <authorList>
            <person name="Duangmal K."/>
            <person name="Teo W.F.A."/>
        </authorList>
    </citation>
    <scope>NUCLEOTIDE SEQUENCE [LARGE SCALE GENOMIC DNA]</scope>
    <source>
        <strain evidence="8 9">TBRC 6029</strain>
    </source>
</reference>
<feature type="compositionally biased region" description="Basic and acidic residues" evidence="6">
    <location>
        <begin position="434"/>
        <end position="445"/>
    </location>
</feature>
<evidence type="ECO:0000256" key="7">
    <source>
        <dbReference type="SAM" id="Phobius"/>
    </source>
</evidence>
<feature type="transmembrane region" description="Helical" evidence="7">
    <location>
        <begin position="241"/>
        <end position="265"/>
    </location>
</feature>
<keyword evidence="3 7" id="KW-0812">Transmembrane</keyword>
<keyword evidence="2" id="KW-1003">Cell membrane</keyword>
<feature type="region of interest" description="Disordered" evidence="6">
    <location>
        <begin position="351"/>
        <end position="445"/>
    </location>
</feature>
<feature type="compositionally biased region" description="Gly residues" evidence="6">
    <location>
        <begin position="380"/>
        <end position="397"/>
    </location>
</feature>
<keyword evidence="9" id="KW-1185">Reference proteome</keyword>
<evidence type="ECO:0000256" key="3">
    <source>
        <dbReference type="ARBA" id="ARBA00022692"/>
    </source>
</evidence>
<sequence length="445" mass="46333">MPETRPILREVLSVARRPRWRLVIDWVLAGAGLGIASWQLAPTLAAAPDLRTSLAQLNWFWVAVTAVLATLSLVAYGELHRRMLVTGGAHLSVPAVQAINFIGNSLAQTVPSAGSAAGAAYTVAALRFRGVDTGLSLWATTMAALFSASVLVLAGPLVLAFDGLMPFAAAVPLSVAVAVLAWALWELVQRPRTLHWIAGRTVAVARHLPVVRTASWVARQSTAAQEVSDRIARLRPNARQWWSFFAVTVLTWGADYTAVATSVAATGEHVPWPQVALGYLAVQASIGLELTPAGAGPAEAGLLAALAAGGVPGGSAAIAVVLYRVFTWLGLAAAGWIVFAVTARKRVRSEAPLPGMPGRAATGTAGTAQPAVEPPAGLQQQGGGPGGGDGGEHGGAVEGVEGEELPAEGHHQHEDEGRGHGGDQDGLPPAQRPRHQEQRPQRDQE</sequence>
<reference evidence="8 9" key="2">
    <citation type="submission" date="2019-08" db="EMBL/GenBank/DDBJ databases">
        <title>Amycolatopsis acidicola sp. nov., isolated from peat swamp forest soil.</title>
        <authorList>
            <person name="Srisuk N."/>
        </authorList>
    </citation>
    <scope>NUCLEOTIDE SEQUENCE [LARGE SCALE GENOMIC DNA]</scope>
    <source>
        <strain evidence="8 9">TBRC 6029</strain>
    </source>
</reference>